<dbReference type="GO" id="GO:0004163">
    <property type="term" value="F:diphosphomevalonate decarboxylase activity"/>
    <property type="evidence" value="ECO:0007669"/>
    <property type="project" value="UniProtKB-EC"/>
</dbReference>
<dbReference type="Pfam" id="PF22700">
    <property type="entry name" value="MVD-like_N"/>
    <property type="match status" value="1"/>
</dbReference>
<dbReference type="GO" id="GO:0005829">
    <property type="term" value="C:cytosol"/>
    <property type="evidence" value="ECO:0007669"/>
    <property type="project" value="InterPro"/>
</dbReference>
<dbReference type="PIRSF" id="PIRSF015950">
    <property type="entry name" value="Mev_P_decrbx"/>
    <property type="match status" value="1"/>
</dbReference>
<evidence type="ECO:0000259" key="8">
    <source>
        <dbReference type="Pfam" id="PF18376"/>
    </source>
</evidence>
<comment type="similarity">
    <text evidence="1">Belongs to the diphosphomevalonate decarboxylase family.</text>
</comment>
<evidence type="ECO:0000256" key="2">
    <source>
        <dbReference type="ARBA" id="ARBA00012296"/>
    </source>
</evidence>
<evidence type="ECO:0000256" key="7">
    <source>
        <dbReference type="ARBA" id="ARBA00023239"/>
    </source>
</evidence>
<dbReference type="InterPro" id="IPR005935">
    <property type="entry name" value="Mev_decarb"/>
</dbReference>
<dbReference type="PANTHER" id="PTHR10977:SF3">
    <property type="entry name" value="DIPHOSPHOMEVALONATE DECARBOXYLASE"/>
    <property type="match status" value="1"/>
</dbReference>
<keyword evidence="6" id="KW-0443">Lipid metabolism</keyword>
<dbReference type="eggNOG" id="COG3407">
    <property type="taxonomic scope" value="Bacteria"/>
</dbReference>
<evidence type="ECO:0000256" key="5">
    <source>
        <dbReference type="ARBA" id="ARBA00022840"/>
    </source>
</evidence>
<gene>
    <name evidence="10" type="ORF">HMPREF9233_00291</name>
</gene>
<accession>K9EE52</accession>
<dbReference type="EMBL" id="AGWL01000002">
    <property type="protein sequence ID" value="EKU95504.1"/>
    <property type="molecule type" value="Genomic_DNA"/>
</dbReference>
<evidence type="ECO:0000259" key="9">
    <source>
        <dbReference type="Pfam" id="PF22700"/>
    </source>
</evidence>
<protein>
    <recommendedName>
        <fullName evidence="2">diphosphomevalonate decarboxylase</fullName>
        <ecNumber evidence="2">4.1.1.33</ecNumber>
    </recommendedName>
</protein>
<evidence type="ECO:0000256" key="4">
    <source>
        <dbReference type="ARBA" id="ARBA00022741"/>
    </source>
</evidence>
<dbReference type="PATRIC" id="fig|883066.3.peg.298"/>
<keyword evidence="3" id="KW-0444">Lipid biosynthesis</keyword>
<evidence type="ECO:0000256" key="1">
    <source>
        <dbReference type="ARBA" id="ARBA00008831"/>
    </source>
</evidence>
<dbReference type="EC" id="4.1.1.33" evidence="2"/>
<dbReference type="Pfam" id="PF18376">
    <property type="entry name" value="MDD_C"/>
    <property type="match status" value="1"/>
</dbReference>
<dbReference type="InterPro" id="IPR029765">
    <property type="entry name" value="Mev_diP_decarb"/>
</dbReference>
<proteinExistence type="inferred from homology"/>
<evidence type="ECO:0000313" key="10">
    <source>
        <dbReference type="EMBL" id="EKU95504.1"/>
    </source>
</evidence>
<dbReference type="InterPro" id="IPR014721">
    <property type="entry name" value="Ribsml_uS5_D2-typ_fold_subgr"/>
</dbReference>
<feature type="domain" description="Diphosphomevalonate decarboxylase-like N-terminal" evidence="9">
    <location>
        <begin position="7"/>
        <end position="171"/>
    </location>
</feature>
<dbReference type="InterPro" id="IPR020568">
    <property type="entry name" value="Ribosomal_Su5_D2-typ_SF"/>
</dbReference>
<dbReference type="SUPFAM" id="SSF54211">
    <property type="entry name" value="Ribosomal protein S5 domain 2-like"/>
    <property type="match status" value="1"/>
</dbReference>
<dbReference type="InterPro" id="IPR036554">
    <property type="entry name" value="GHMP_kinase_C_sf"/>
</dbReference>
<dbReference type="InterPro" id="IPR053859">
    <property type="entry name" value="MVD-like_N"/>
</dbReference>
<dbReference type="SUPFAM" id="SSF55060">
    <property type="entry name" value="GHMP Kinase, C-terminal domain"/>
    <property type="match status" value="1"/>
</dbReference>
<dbReference type="PANTHER" id="PTHR10977">
    <property type="entry name" value="DIPHOSPHOMEVALONATE DECARBOXYLASE"/>
    <property type="match status" value="1"/>
</dbReference>
<comment type="caution">
    <text evidence="10">The sequence shown here is derived from an EMBL/GenBank/DDBJ whole genome shotgun (WGS) entry which is preliminary data.</text>
</comment>
<organism evidence="10 11">
    <name type="scientific">Actinobaculum massiliense ACS-171-V-Col2</name>
    <dbReference type="NCBI Taxonomy" id="883066"/>
    <lineage>
        <taxon>Bacteria</taxon>
        <taxon>Bacillati</taxon>
        <taxon>Actinomycetota</taxon>
        <taxon>Actinomycetes</taxon>
        <taxon>Actinomycetales</taxon>
        <taxon>Actinomycetaceae</taxon>
        <taxon>Actinobaculum</taxon>
    </lineage>
</organism>
<dbReference type="STRING" id="202789.GCA_001457435_00367"/>
<dbReference type="Proteomes" id="UP000009888">
    <property type="component" value="Unassembled WGS sequence"/>
</dbReference>
<dbReference type="RefSeq" id="WP_007000509.1">
    <property type="nucleotide sequence ID" value="NZ_JH992955.1"/>
</dbReference>
<name>K9EE52_9ACTO</name>
<dbReference type="GO" id="GO:0019287">
    <property type="term" value="P:isopentenyl diphosphate biosynthetic process, mevalonate pathway"/>
    <property type="evidence" value="ECO:0007669"/>
    <property type="project" value="InterPro"/>
</dbReference>
<keyword evidence="5" id="KW-0067">ATP-binding</keyword>
<keyword evidence="4" id="KW-0547">Nucleotide-binding</keyword>
<dbReference type="HOGENOM" id="CLU_040369_0_0_11"/>
<evidence type="ECO:0000256" key="6">
    <source>
        <dbReference type="ARBA" id="ARBA00023098"/>
    </source>
</evidence>
<evidence type="ECO:0000313" key="11">
    <source>
        <dbReference type="Proteomes" id="UP000009888"/>
    </source>
</evidence>
<dbReference type="FunFam" id="3.30.230.10:FF:000072">
    <property type="entry name" value="Diphosphomevalonate decarboxylase"/>
    <property type="match status" value="1"/>
</dbReference>
<evidence type="ECO:0000256" key="3">
    <source>
        <dbReference type="ARBA" id="ARBA00022516"/>
    </source>
</evidence>
<dbReference type="Gene3D" id="3.30.70.890">
    <property type="entry name" value="GHMP kinase, C-terminal domain"/>
    <property type="match status" value="1"/>
</dbReference>
<dbReference type="Gene3D" id="3.30.230.10">
    <property type="match status" value="1"/>
</dbReference>
<dbReference type="InterPro" id="IPR041431">
    <property type="entry name" value="Mvd1_C"/>
</dbReference>
<sequence length="336" mass="35694">MTATARAYPNIALIKYWGKADEELMLPVAGSLSMTLDAFPTTTQVRRNNLGRDTMRIGGREATERELSRASRLLDVVREWAAAPEFAAAGASAEKREWYVDIDTRNEAPTGAGMASSASGFAALATAAAREFGLNLSARDLSRLARRGSGSATRSITPGMAVWHAGSDEESFAEEVPAPQVRMVCVITSNTHKKVTSREAMRITAQTSPYYGAWIAATEEMLAEAIEVAAAGDFARLGQLTEMSALRMHAAIEACEPPIRYLAPVSWEIFDLAARLRESGIPVYATADAGPNVVLLTLPEYADEVAAQARQFGTVVVCGPGPGAQVIAADGAATAV</sequence>
<feature type="domain" description="Mvd1 C-terminal" evidence="8">
    <location>
        <begin position="184"/>
        <end position="311"/>
    </location>
</feature>
<keyword evidence="11" id="KW-1185">Reference proteome</keyword>
<reference evidence="10 11" key="1">
    <citation type="submission" date="2012-09" db="EMBL/GenBank/DDBJ databases">
        <title>The Genome Sequence of Actinobaculum massiliae ACS-171-V-COL2.</title>
        <authorList>
            <consortium name="The Broad Institute Genome Sequencing Platform"/>
            <person name="Earl A."/>
            <person name="Ward D."/>
            <person name="Feldgarden M."/>
            <person name="Gevers D."/>
            <person name="Saerens B."/>
            <person name="Vaneechoutte M."/>
            <person name="Walker B."/>
            <person name="Young S.K."/>
            <person name="Zeng Q."/>
            <person name="Gargeya S."/>
            <person name="Fitzgerald M."/>
            <person name="Haas B."/>
            <person name="Abouelleil A."/>
            <person name="Alvarado L."/>
            <person name="Arachchi H.M."/>
            <person name="Berlin A."/>
            <person name="Chapman S.B."/>
            <person name="Goldberg J."/>
            <person name="Griggs A."/>
            <person name="Gujja S."/>
            <person name="Hansen M."/>
            <person name="Howarth C."/>
            <person name="Imamovic A."/>
            <person name="Larimer J."/>
            <person name="McCowen C."/>
            <person name="Montmayeur A."/>
            <person name="Murphy C."/>
            <person name="Neiman D."/>
            <person name="Pearson M."/>
            <person name="Priest M."/>
            <person name="Roberts A."/>
            <person name="Saif S."/>
            <person name="Shea T."/>
            <person name="Sisk P."/>
            <person name="Sykes S."/>
            <person name="Wortman J."/>
            <person name="Nusbaum C."/>
            <person name="Birren B."/>
        </authorList>
    </citation>
    <scope>NUCLEOTIDE SEQUENCE [LARGE SCALE GENOMIC DNA]</scope>
    <source>
        <strain evidence="11">ACS-171-V-Col2</strain>
    </source>
</reference>
<dbReference type="AlphaFoldDB" id="K9EE52"/>
<dbReference type="GO" id="GO:0005524">
    <property type="term" value="F:ATP binding"/>
    <property type="evidence" value="ECO:0007669"/>
    <property type="project" value="UniProtKB-KW"/>
</dbReference>
<keyword evidence="7" id="KW-0456">Lyase</keyword>
<dbReference type="NCBIfam" id="TIGR01240">
    <property type="entry name" value="mevDPdecarb"/>
    <property type="match status" value="1"/>
</dbReference>